<evidence type="ECO:0000313" key="3">
    <source>
        <dbReference type="EMBL" id="AEV32017.1"/>
    </source>
</evidence>
<proteinExistence type="predicted"/>
<evidence type="ECO:0000259" key="2">
    <source>
        <dbReference type="Pfam" id="PF13568"/>
    </source>
</evidence>
<dbReference type="KEGG" id="oho:Oweho_1008"/>
<dbReference type="EMBL" id="CP003156">
    <property type="protein sequence ID" value="AEV32017.1"/>
    <property type="molecule type" value="Genomic_DNA"/>
</dbReference>
<reference evidence="3 4" key="1">
    <citation type="journal article" date="2012" name="Stand. Genomic Sci.">
        <title>Genome sequence of the orange-pigmented seawater bacterium Owenweeksia hongkongensis type strain (UST20020801(T)).</title>
        <authorList>
            <person name="Riedel T."/>
            <person name="Held B."/>
            <person name="Nolan M."/>
            <person name="Lucas S."/>
            <person name="Lapidus A."/>
            <person name="Tice H."/>
            <person name="Del Rio T.G."/>
            <person name="Cheng J.F."/>
            <person name="Han C."/>
            <person name="Tapia R."/>
            <person name="Goodwin L.A."/>
            <person name="Pitluck S."/>
            <person name="Liolios K."/>
            <person name="Mavromatis K."/>
            <person name="Pagani I."/>
            <person name="Ivanova N."/>
            <person name="Mikhailova N."/>
            <person name="Pati A."/>
            <person name="Chen A."/>
            <person name="Palaniappan K."/>
            <person name="Rohde M."/>
            <person name="Tindall B.J."/>
            <person name="Detter J.C."/>
            <person name="Goker M."/>
            <person name="Woyke T."/>
            <person name="Bristow J."/>
            <person name="Eisen J.A."/>
            <person name="Markowitz V."/>
            <person name="Hugenholtz P."/>
            <person name="Klenk H.P."/>
            <person name="Kyrpides N.C."/>
        </authorList>
    </citation>
    <scope>NUCLEOTIDE SEQUENCE</scope>
    <source>
        <strain evidence="4">DSM 17368 / JCM 12287 / NRRL B-23963</strain>
    </source>
</reference>
<dbReference type="RefSeq" id="WP_014201377.1">
    <property type="nucleotide sequence ID" value="NC_016599.1"/>
</dbReference>
<keyword evidence="1" id="KW-0732">Signal</keyword>
<evidence type="ECO:0000313" key="4">
    <source>
        <dbReference type="Proteomes" id="UP000005631"/>
    </source>
</evidence>
<dbReference type="Pfam" id="PF13568">
    <property type="entry name" value="OMP_b-brl_2"/>
    <property type="match status" value="1"/>
</dbReference>
<dbReference type="eggNOG" id="ENOG503356A">
    <property type="taxonomic scope" value="Bacteria"/>
</dbReference>
<gene>
    <name evidence="3" type="ordered locus">Oweho_1008</name>
</gene>
<protein>
    <recommendedName>
        <fullName evidence="2">Outer membrane protein beta-barrel domain-containing protein</fullName>
    </recommendedName>
</protein>
<feature type="domain" description="Outer membrane protein beta-barrel" evidence="2">
    <location>
        <begin position="24"/>
        <end position="187"/>
    </location>
</feature>
<feature type="chain" id="PRO_5003515592" description="Outer membrane protein beta-barrel domain-containing protein" evidence="1">
    <location>
        <begin position="19"/>
        <end position="224"/>
    </location>
</feature>
<dbReference type="Proteomes" id="UP000005631">
    <property type="component" value="Chromosome"/>
</dbReference>
<keyword evidence="4" id="KW-1185">Reference proteome</keyword>
<dbReference type="STRING" id="926562.Oweho_1008"/>
<name>G8R3Y5_OWEHD</name>
<dbReference type="OrthoDB" id="947434at2"/>
<sequence length="224" mass="25392">MKKSLFSLLILVSIVASATGQRSALGISIGSGFSSTRNEYSSEAWKQGFIINLEYSWYLTRRLALRTGLAFEKKGSKFDPVWCATGEFENPYNVHFDYYYASIPVLVNLSFGQKIKYNVYAGPYFSRLLRTDLDANDEFRNDVIVEQASNHRAIDFGLSTGTSIDIPIAKNLCIPIELRYNCGLLNTSKERLHHYNVIDNKTYSEDMVVKHNALYLMIGLKANL</sequence>
<evidence type="ECO:0000256" key="1">
    <source>
        <dbReference type="SAM" id="SignalP"/>
    </source>
</evidence>
<feature type="signal peptide" evidence="1">
    <location>
        <begin position="1"/>
        <end position="18"/>
    </location>
</feature>
<organism evidence="3 4">
    <name type="scientific">Owenweeksia hongkongensis (strain DSM 17368 / CIP 108786 / JCM 12287 / NRRL B-23963 / UST20020801)</name>
    <dbReference type="NCBI Taxonomy" id="926562"/>
    <lineage>
        <taxon>Bacteria</taxon>
        <taxon>Pseudomonadati</taxon>
        <taxon>Bacteroidota</taxon>
        <taxon>Flavobacteriia</taxon>
        <taxon>Flavobacteriales</taxon>
        <taxon>Owenweeksiaceae</taxon>
        <taxon>Owenweeksia</taxon>
    </lineage>
</organism>
<dbReference type="InterPro" id="IPR025665">
    <property type="entry name" value="Beta-barrel_OMP_2"/>
</dbReference>
<dbReference type="AlphaFoldDB" id="G8R3Y5"/>
<dbReference type="HOGENOM" id="CLU_1234023_0_0_10"/>
<accession>G8R3Y5</accession>